<dbReference type="EMBL" id="BART01024930">
    <property type="protein sequence ID" value="GAG94659.1"/>
    <property type="molecule type" value="Genomic_DNA"/>
</dbReference>
<keyword evidence="1" id="KW-0472">Membrane</keyword>
<dbReference type="AlphaFoldDB" id="X1BFF4"/>
<sequence>METVKDPAVLLGIGNTVAIVGLGLYFHKRQNVIETE</sequence>
<keyword evidence="1" id="KW-0812">Transmembrane</keyword>
<organism evidence="2">
    <name type="scientific">marine sediment metagenome</name>
    <dbReference type="NCBI Taxonomy" id="412755"/>
    <lineage>
        <taxon>unclassified sequences</taxon>
        <taxon>metagenomes</taxon>
        <taxon>ecological metagenomes</taxon>
    </lineage>
</organism>
<evidence type="ECO:0000256" key="1">
    <source>
        <dbReference type="SAM" id="Phobius"/>
    </source>
</evidence>
<proteinExistence type="predicted"/>
<gene>
    <name evidence="2" type="ORF">S01H4_44875</name>
</gene>
<reference evidence="2" key="1">
    <citation type="journal article" date="2014" name="Front. Microbiol.">
        <title>High frequency of phylogenetically diverse reductive dehalogenase-homologous genes in deep subseafloor sedimentary metagenomes.</title>
        <authorList>
            <person name="Kawai M."/>
            <person name="Futagami T."/>
            <person name="Toyoda A."/>
            <person name="Takaki Y."/>
            <person name="Nishi S."/>
            <person name="Hori S."/>
            <person name="Arai W."/>
            <person name="Tsubouchi T."/>
            <person name="Morono Y."/>
            <person name="Uchiyama I."/>
            <person name="Ito T."/>
            <person name="Fujiyama A."/>
            <person name="Inagaki F."/>
            <person name="Takami H."/>
        </authorList>
    </citation>
    <scope>NUCLEOTIDE SEQUENCE</scope>
    <source>
        <strain evidence="2">Expedition CK06-06</strain>
    </source>
</reference>
<feature type="transmembrane region" description="Helical" evidence="1">
    <location>
        <begin position="6"/>
        <end position="26"/>
    </location>
</feature>
<evidence type="ECO:0000313" key="2">
    <source>
        <dbReference type="EMBL" id="GAG94659.1"/>
    </source>
</evidence>
<feature type="non-terminal residue" evidence="2">
    <location>
        <position position="36"/>
    </location>
</feature>
<comment type="caution">
    <text evidence="2">The sequence shown here is derived from an EMBL/GenBank/DDBJ whole genome shotgun (WGS) entry which is preliminary data.</text>
</comment>
<name>X1BFF4_9ZZZZ</name>
<protein>
    <submittedName>
        <fullName evidence="2">Uncharacterized protein</fullName>
    </submittedName>
</protein>
<keyword evidence="1" id="KW-1133">Transmembrane helix</keyword>
<accession>X1BFF4</accession>